<dbReference type="PANTHER" id="PTHR12714">
    <property type="entry name" value="PROTEIN-S ISOPRENYLCYSTEINE O-METHYLTRANSFERASE"/>
    <property type="match status" value="1"/>
</dbReference>
<keyword evidence="6" id="KW-0489">Methyltransferase</keyword>
<dbReference type="Pfam" id="PF04191">
    <property type="entry name" value="PEMT"/>
    <property type="match status" value="1"/>
</dbReference>
<feature type="transmembrane region" description="Helical" evidence="5">
    <location>
        <begin position="100"/>
        <end position="124"/>
    </location>
</feature>
<evidence type="ECO:0000256" key="4">
    <source>
        <dbReference type="ARBA" id="ARBA00023136"/>
    </source>
</evidence>
<dbReference type="Gene3D" id="1.20.120.1630">
    <property type="match status" value="1"/>
</dbReference>
<keyword evidence="6" id="KW-0808">Transferase</keyword>
<feature type="transmembrane region" description="Helical" evidence="5">
    <location>
        <begin position="16"/>
        <end position="37"/>
    </location>
</feature>
<evidence type="ECO:0000256" key="2">
    <source>
        <dbReference type="ARBA" id="ARBA00022692"/>
    </source>
</evidence>
<dbReference type="GO" id="GO:0032259">
    <property type="term" value="P:methylation"/>
    <property type="evidence" value="ECO:0007669"/>
    <property type="project" value="UniProtKB-KW"/>
</dbReference>
<evidence type="ECO:0000256" key="1">
    <source>
        <dbReference type="ARBA" id="ARBA00004127"/>
    </source>
</evidence>
<feature type="transmembrane region" description="Helical" evidence="5">
    <location>
        <begin position="49"/>
        <end position="66"/>
    </location>
</feature>
<name>A0ABW3H8A9_9SPHN</name>
<accession>A0ABW3H8A9</accession>
<evidence type="ECO:0000256" key="5">
    <source>
        <dbReference type="SAM" id="Phobius"/>
    </source>
</evidence>
<evidence type="ECO:0000313" key="6">
    <source>
        <dbReference type="EMBL" id="MFD0946383.1"/>
    </source>
</evidence>
<reference evidence="7" key="1">
    <citation type="journal article" date="2019" name="Int. J. Syst. Evol. Microbiol.">
        <title>The Global Catalogue of Microorganisms (GCM) 10K type strain sequencing project: providing services to taxonomists for standard genome sequencing and annotation.</title>
        <authorList>
            <consortium name="The Broad Institute Genomics Platform"/>
            <consortium name="The Broad Institute Genome Sequencing Center for Infectious Disease"/>
            <person name="Wu L."/>
            <person name="Ma J."/>
        </authorList>
    </citation>
    <scope>NUCLEOTIDE SEQUENCE [LARGE SCALE GENOMIC DNA]</scope>
    <source>
        <strain evidence="7">CCUG 62982</strain>
    </source>
</reference>
<keyword evidence="3 5" id="KW-1133">Transmembrane helix</keyword>
<sequence length="157" mass="17163">MQIDKDSAGVRFPPPLMFLGALGAGMLLDALIGRWGLPFGNYLEHSAGWVLLVGGAAVLLSAAGLFRRAGTRLEPWKTSSALITDGVYRWTRNPMYLGMAAAYLGIALILDSLTVALLLVPLVLAVEREVIAREEGYMEAKFGDAYRAYKASVRRWF</sequence>
<dbReference type="RefSeq" id="WP_264943751.1">
    <property type="nucleotide sequence ID" value="NZ_JAPDRA010000003.1"/>
</dbReference>
<gene>
    <name evidence="6" type="ORF">ACFQ1E_08545</name>
</gene>
<dbReference type="PANTHER" id="PTHR12714:SF24">
    <property type="entry name" value="SLR1182 PROTEIN"/>
    <property type="match status" value="1"/>
</dbReference>
<keyword evidence="4 5" id="KW-0472">Membrane</keyword>
<dbReference type="Proteomes" id="UP001596977">
    <property type="component" value="Unassembled WGS sequence"/>
</dbReference>
<dbReference type="GO" id="GO:0004671">
    <property type="term" value="F:protein C-terminal S-isoprenylcysteine carboxyl O-methyltransferase activity"/>
    <property type="evidence" value="ECO:0007669"/>
    <property type="project" value="UniProtKB-EC"/>
</dbReference>
<dbReference type="InterPro" id="IPR007318">
    <property type="entry name" value="Phopholipid_MeTrfase"/>
</dbReference>
<organism evidence="6 7">
    <name type="scientific">Sphingomonas canadensis</name>
    <dbReference type="NCBI Taxonomy" id="1219257"/>
    <lineage>
        <taxon>Bacteria</taxon>
        <taxon>Pseudomonadati</taxon>
        <taxon>Pseudomonadota</taxon>
        <taxon>Alphaproteobacteria</taxon>
        <taxon>Sphingomonadales</taxon>
        <taxon>Sphingomonadaceae</taxon>
        <taxon>Sphingomonas</taxon>
    </lineage>
</organism>
<protein>
    <submittedName>
        <fullName evidence="6">Methyltransferase family protein</fullName>
        <ecNumber evidence="6">2.1.1.100</ecNumber>
        <ecNumber evidence="6">2.1.1.334</ecNumber>
    </submittedName>
</protein>
<evidence type="ECO:0000313" key="7">
    <source>
        <dbReference type="Proteomes" id="UP001596977"/>
    </source>
</evidence>
<dbReference type="EMBL" id="JBHTJG010000003">
    <property type="protein sequence ID" value="MFD0946383.1"/>
    <property type="molecule type" value="Genomic_DNA"/>
</dbReference>
<dbReference type="EC" id="2.1.1.334" evidence="6"/>
<comment type="caution">
    <text evidence="6">The sequence shown here is derived from an EMBL/GenBank/DDBJ whole genome shotgun (WGS) entry which is preliminary data.</text>
</comment>
<proteinExistence type="predicted"/>
<evidence type="ECO:0000256" key="3">
    <source>
        <dbReference type="ARBA" id="ARBA00022989"/>
    </source>
</evidence>
<keyword evidence="7" id="KW-1185">Reference proteome</keyword>
<dbReference type="EC" id="2.1.1.100" evidence="6"/>
<comment type="subcellular location">
    <subcellularLocation>
        <location evidence="1">Endomembrane system</location>
        <topology evidence="1">Multi-pass membrane protein</topology>
    </subcellularLocation>
</comment>
<keyword evidence="2 5" id="KW-0812">Transmembrane</keyword>